<feature type="domain" description="ABC transporter" evidence="10">
    <location>
        <begin position="331"/>
        <end position="566"/>
    </location>
</feature>
<evidence type="ECO:0000313" key="13">
    <source>
        <dbReference type="Proteomes" id="UP000001299"/>
    </source>
</evidence>
<feature type="transmembrane region" description="Helical" evidence="9">
    <location>
        <begin position="133"/>
        <end position="151"/>
    </location>
</feature>
<feature type="transmembrane region" description="Helical" evidence="9">
    <location>
        <begin position="231"/>
        <end position="256"/>
    </location>
</feature>
<dbReference type="CDD" id="cd18548">
    <property type="entry name" value="ABC_6TM_Tm287_like"/>
    <property type="match status" value="1"/>
</dbReference>
<keyword evidence="8 9" id="KW-0472">Membrane</keyword>
<dbReference type="PROSITE" id="PS50929">
    <property type="entry name" value="ABC_TM1F"/>
    <property type="match status" value="1"/>
</dbReference>
<keyword evidence="2" id="KW-0813">Transport</keyword>
<feature type="domain" description="ABC transmembrane type-1" evidence="11">
    <location>
        <begin position="16"/>
        <end position="298"/>
    </location>
</feature>
<keyword evidence="6 12" id="KW-0067">ATP-binding</keyword>
<evidence type="ECO:0000259" key="11">
    <source>
        <dbReference type="PROSITE" id="PS50929"/>
    </source>
</evidence>
<accession>E0RWJ5</accession>
<dbReference type="InterPro" id="IPR003439">
    <property type="entry name" value="ABC_transporter-like_ATP-bd"/>
</dbReference>
<dbReference type="RefSeq" id="WP_013281023.1">
    <property type="nucleotide sequence ID" value="NC_014387.1"/>
</dbReference>
<dbReference type="GO" id="GO:0016887">
    <property type="term" value="F:ATP hydrolysis activity"/>
    <property type="evidence" value="ECO:0007669"/>
    <property type="project" value="InterPro"/>
</dbReference>
<evidence type="ECO:0000256" key="2">
    <source>
        <dbReference type="ARBA" id="ARBA00022448"/>
    </source>
</evidence>
<dbReference type="PANTHER" id="PTHR43394">
    <property type="entry name" value="ATP-DEPENDENT PERMEASE MDL1, MITOCHONDRIAL"/>
    <property type="match status" value="1"/>
</dbReference>
<evidence type="ECO:0000256" key="5">
    <source>
        <dbReference type="ARBA" id="ARBA00022741"/>
    </source>
</evidence>
<dbReference type="PROSITE" id="PS50893">
    <property type="entry name" value="ABC_TRANSPORTER_2"/>
    <property type="match status" value="1"/>
</dbReference>
<evidence type="ECO:0000313" key="12">
    <source>
        <dbReference type="EMBL" id="ADL34369.1"/>
    </source>
</evidence>
<keyword evidence="13" id="KW-1185">Reference proteome</keyword>
<keyword evidence="5" id="KW-0547">Nucleotide-binding</keyword>
<protein>
    <submittedName>
        <fullName evidence="12">ABC transporter ATP-binding/permease protein</fullName>
    </submittedName>
</protein>
<evidence type="ECO:0000256" key="8">
    <source>
        <dbReference type="ARBA" id="ARBA00023136"/>
    </source>
</evidence>
<dbReference type="Proteomes" id="UP000001299">
    <property type="component" value="Chromosome 1"/>
</dbReference>
<evidence type="ECO:0000259" key="10">
    <source>
        <dbReference type="PROSITE" id="PS50893"/>
    </source>
</evidence>
<dbReference type="Pfam" id="PF00005">
    <property type="entry name" value="ABC_tran"/>
    <property type="match status" value="1"/>
</dbReference>
<dbReference type="KEGG" id="bpb:bpr_I1632"/>
<keyword evidence="4 9" id="KW-0812">Transmembrane</keyword>
<evidence type="ECO:0000256" key="6">
    <source>
        <dbReference type="ARBA" id="ARBA00022840"/>
    </source>
</evidence>
<evidence type="ECO:0000256" key="1">
    <source>
        <dbReference type="ARBA" id="ARBA00004651"/>
    </source>
</evidence>
<dbReference type="GO" id="GO:0005524">
    <property type="term" value="F:ATP binding"/>
    <property type="evidence" value="ECO:0007669"/>
    <property type="project" value="UniProtKB-KW"/>
</dbReference>
<reference evidence="12 13" key="1">
    <citation type="journal article" date="2010" name="PLoS ONE">
        <title>The glycobiome of the rumen bacterium Butyrivibrio proteoclasticus B316(T) highlights adaptation to a polysaccharide-rich environment.</title>
        <authorList>
            <person name="Kelly W.J."/>
            <person name="Leahy S.C."/>
            <person name="Altermann E."/>
            <person name="Yeoman C.J."/>
            <person name="Dunne J.C."/>
            <person name="Kong Z."/>
            <person name="Pacheco D.M."/>
            <person name="Li D."/>
            <person name="Noel S.J."/>
            <person name="Moon C.D."/>
            <person name="Cookson A.L."/>
            <person name="Attwood G.T."/>
        </authorList>
    </citation>
    <scope>NUCLEOTIDE SEQUENCE [LARGE SCALE GENOMIC DNA]</scope>
    <source>
        <strain evidence="13">ATCC 51982 / DSM 14932 / B316</strain>
    </source>
</reference>
<dbReference type="PROSITE" id="PS00211">
    <property type="entry name" value="ABC_TRANSPORTER_1"/>
    <property type="match status" value="1"/>
</dbReference>
<dbReference type="InterPro" id="IPR017871">
    <property type="entry name" value="ABC_transporter-like_CS"/>
</dbReference>
<dbReference type="SMART" id="SM00382">
    <property type="entry name" value="AAA"/>
    <property type="match status" value="1"/>
</dbReference>
<dbReference type="HOGENOM" id="CLU_000604_84_3_9"/>
<dbReference type="SUPFAM" id="SSF52540">
    <property type="entry name" value="P-loop containing nucleoside triphosphate hydrolases"/>
    <property type="match status" value="1"/>
</dbReference>
<dbReference type="EMBL" id="CP001810">
    <property type="protein sequence ID" value="ADL34369.1"/>
    <property type="molecule type" value="Genomic_DNA"/>
</dbReference>
<dbReference type="InterPro" id="IPR011527">
    <property type="entry name" value="ABC1_TM_dom"/>
</dbReference>
<dbReference type="Gene3D" id="3.40.50.300">
    <property type="entry name" value="P-loop containing nucleotide triphosphate hydrolases"/>
    <property type="match status" value="1"/>
</dbReference>
<proteinExistence type="predicted"/>
<dbReference type="STRING" id="515622.bpr_I1632"/>
<dbReference type="Gene3D" id="1.20.1560.10">
    <property type="entry name" value="ABC transporter type 1, transmembrane domain"/>
    <property type="match status" value="1"/>
</dbReference>
<dbReference type="eggNOG" id="COG1132">
    <property type="taxonomic scope" value="Bacteria"/>
</dbReference>
<dbReference type="GO" id="GO:0015421">
    <property type="term" value="F:ABC-type oligopeptide transporter activity"/>
    <property type="evidence" value="ECO:0007669"/>
    <property type="project" value="TreeGrafter"/>
</dbReference>
<dbReference type="InterPro" id="IPR036640">
    <property type="entry name" value="ABC1_TM_sf"/>
</dbReference>
<dbReference type="InterPro" id="IPR003593">
    <property type="entry name" value="AAA+_ATPase"/>
</dbReference>
<sequence>MRKLLIYLKDYKKETILGPLFKLLEASFELMVPLVIAAMIDKGIANGDKGYVGRMCLILILLCFVGFISAVTAQYFAAKAAAGFAKKTKKALFDNIQKLSFSDMDRIGTAAMITRMTSDMNQVQQGVNMTIRLLLRSPFVVFGAMIMAFTIDARQALIFAVTIVLLFIVVVSITAWSIPRYEKIQSGLDVLLRYTRENHTGVRVIRAFGLEDEEKDKFNSQNNHLMGMQKFVGSITALMNPLTYAILNLSIAYLIYKGAFLVNTGDLTQGQVVALYNYMSQILVELIKLANLVITMTKAVASGNRVQELMELKPSMKDGSVTTFDKTEDHVVFDKVCMRYEKDSEDSLANITFTAKRGERIGIIGGTGSGKSSLINLIPRFYDTREGSVSIDGRDVKDYRMEALRERIGIVPQKAVLFHGSIRDNMKWGKADATDEEIYEALTIAQAKEVVESKDGGLDHMVAQGGKNFSGGQKQRLTIARALVRKPEILILDDSASALDYLTDKNLRAAIAGMDNPPTTFIVSQRTSAVMGCDKIIVLENGEVAGIGTHEQLLDSCELYREIYDSQFKKEA</sequence>
<dbReference type="PANTHER" id="PTHR43394:SF1">
    <property type="entry name" value="ATP-BINDING CASSETTE SUB-FAMILY B MEMBER 10, MITOCHONDRIAL"/>
    <property type="match status" value="1"/>
</dbReference>
<dbReference type="Pfam" id="PF00664">
    <property type="entry name" value="ABC_membrane"/>
    <property type="match status" value="1"/>
</dbReference>
<evidence type="ECO:0000256" key="7">
    <source>
        <dbReference type="ARBA" id="ARBA00022989"/>
    </source>
</evidence>
<keyword evidence="7 9" id="KW-1133">Transmembrane helix</keyword>
<dbReference type="SUPFAM" id="SSF90123">
    <property type="entry name" value="ABC transporter transmembrane region"/>
    <property type="match status" value="1"/>
</dbReference>
<evidence type="ECO:0000256" key="4">
    <source>
        <dbReference type="ARBA" id="ARBA00022692"/>
    </source>
</evidence>
<dbReference type="FunFam" id="3.40.50.300:FF:000221">
    <property type="entry name" value="Multidrug ABC transporter ATP-binding protein"/>
    <property type="match status" value="1"/>
</dbReference>
<evidence type="ECO:0000256" key="9">
    <source>
        <dbReference type="SAM" id="Phobius"/>
    </source>
</evidence>
<feature type="transmembrane region" description="Helical" evidence="9">
    <location>
        <begin position="157"/>
        <end position="178"/>
    </location>
</feature>
<name>E0RWJ5_BUTPB</name>
<feature type="transmembrane region" description="Helical" evidence="9">
    <location>
        <begin position="52"/>
        <end position="77"/>
    </location>
</feature>
<gene>
    <name evidence="12" type="ordered locus">bpr_I1632</name>
</gene>
<dbReference type="InterPro" id="IPR039421">
    <property type="entry name" value="Type_1_exporter"/>
</dbReference>
<evidence type="ECO:0000256" key="3">
    <source>
        <dbReference type="ARBA" id="ARBA00022475"/>
    </source>
</evidence>
<dbReference type="GO" id="GO:0005886">
    <property type="term" value="C:plasma membrane"/>
    <property type="evidence" value="ECO:0007669"/>
    <property type="project" value="UniProtKB-SubCell"/>
</dbReference>
<comment type="subcellular location">
    <subcellularLocation>
        <location evidence="1">Cell membrane</location>
        <topology evidence="1">Multi-pass membrane protein</topology>
    </subcellularLocation>
</comment>
<feature type="transmembrane region" description="Helical" evidence="9">
    <location>
        <begin position="20"/>
        <end position="40"/>
    </location>
</feature>
<dbReference type="AlphaFoldDB" id="E0RWJ5"/>
<keyword evidence="3" id="KW-1003">Cell membrane</keyword>
<dbReference type="InterPro" id="IPR027417">
    <property type="entry name" value="P-loop_NTPase"/>
</dbReference>
<organism evidence="12 13">
    <name type="scientific">Butyrivibrio proteoclasticus (strain ATCC 51982 / DSM 14932 / B316)</name>
    <name type="common">Clostridium proteoclasticum</name>
    <dbReference type="NCBI Taxonomy" id="515622"/>
    <lineage>
        <taxon>Bacteria</taxon>
        <taxon>Bacillati</taxon>
        <taxon>Bacillota</taxon>
        <taxon>Clostridia</taxon>
        <taxon>Lachnospirales</taxon>
        <taxon>Lachnospiraceae</taxon>
        <taxon>Butyrivibrio</taxon>
    </lineage>
</organism>